<dbReference type="PANTHER" id="PTHR47505">
    <property type="entry name" value="DNA UTILIZATION PROTEIN YHGH"/>
    <property type="match status" value="1"/>
</dbReference>
<accession>B8G415</accession>
<evidence type="ECO:0000313" key="2">
    <source>
        <dbReference type="Proteomes" id="UP000002508"/>
    </source>
</evidence>
<protein>
    <submittedName>
        <fullName evidence="1">Amidophosphoribosyltransferase-like protein</fullName>
    </submittedName>
</protein>
<sequence length="207" mass="21920">MIGWLFPDYCAGCGRLTGELFCANCRALLRPYPPFPPPTGLTAARVAFRYEGGLAHAIHRLKYGHRRRIARPLGDLLAAAAGPLDADALIAVPLHPTRLRERGFNQAAELAARLQRPGAPPLIDGLARVRATNQQARLEAPARTANVAGAFVWVGSTPPPPRIILIDDVLTTGATLAACAAALRTAGAHAVRALALARSVIDDAPRP</sequence>
<dbReference type="HOGENOM" id="CLU_054549_1_0_0"/>
<organism evidence="1 2">
    <name type="scientific">Chloroflexus aggregans (strain MD-66 / DSM 9485)</name>
    <dbReference type="NCBI Taxonomy" id="326427"/>
    <lineage>
        <taxon>Bacteria</taxon>
        <taxon>Bacillati</taxon>
        <taxon>Chloroflexota</taxon>
        <taxon>Chloroflexia</taxon>
        <taxon>Chloroflexales</taxon>
        <taxon>Chloroflexineae</taxon>
        <taxon>Chloroflexaceae</taxon>
        <taxon>Chloroflexus</taxon>
    </lineage>
</organism>
<dbReference type="InterPro" id="IPR051910">
    <property type="entry name" value="ComF/GntX_DNA_util-trans"/>
</dbReference>
<dbReference type="KEGG" id="cag:Cagg_2548"/>
<reference evidence="1" key="1">
    <citation type="submission" date="2008-12" db="EMBL/GenBank/DDBJ databases">
        <title>Complete sequence of Chloroflexus aggregans DSM 9485.</title>
        <authorList>
            <consortium name="US DOE Joint Genome Institute"/>
            <person name="Lucas S."/>
            <person name="Copeland A."/>
            <person name="Lapidus A."/>
            <person name="Glavina del Rio T."/>
            <person name="Dalin E."/>
            <person name="Tice H."/>
            <person name="Pitluck S."/>
            <person name="Foster B."/>
            <person name="Larimer F."/>
            <person name="Land M."/>
            <person name="Hauser L."/>
            <person name="Kyrpides N."/>
            <person name="Mikhailova N."/>
            <person name="Bryant D."/>
            <person name="Richardson P."/>
        </authorList>
    </citation>
    <scope>NUCLEOTIDE SEQUENCE</scope>
    <source>
        <strain evidence="1">DSM 9485</strain>
    </source>
</reference>
<dbReference type="GO" id="GO:0016757">
    <property type="term" value="F:glycosyltransferase activity"/>
    <property type="evidence" value="ECO:0007669"/>
    <property type="project" value="UniProtKB-KW"/>
</dbReference>
<dbReference type="Proteomes" id="UP000002508">
    <property type="component" value="Chromosome"/>
</dbReference>
<name>B8G415_CHLAD</name>
<dbReference type="SUPFAM" id="SSF53271">
    <property type="entry name" value="PRTase-like"/>
    <property type="match status" value="1"/>
</dbReference>
<dbReference type="InterPro" id="IPR029057">
    <property type="entry name" value="PRTase-like"/>
</dbReference>
<dbReference type="PANTHER" id="PTHR47505:SF1">
    <property type="entry name" value="DNA UTILIZATION PROTEIN YHGH"/>
    <property type="match status" value="1"/>
</dbReference>
<dbReference type="STRING" id="326427.Cagg_2548"/>
<gene>
    <name evidence="1" type="ordered locus">Cagg_2548</name>
</gene>
<dbReference type="AlphaFoldDB" id="B8G415"/>
<dbReference type="eggNOG" id="COG1040">
    <property type="taxonomic scope" value="Bacteria"/>
</dbReference>
<proteinExistence type="predicted"/>
<dbReference type="Gene3D" id="3.40.50.2020">
    <property type="match status" value="1"/>
</dbReference>
<evidence type="ECO:0000313" key="1">
    <source>
        <dbReference type="EMBL" id="ACL25417.1"/>
    </source>
</evidence>
<dbReference type="RefSeq" id="WP_015941275.1">
    <property type="nucleotide sequence ID" value="NC_011831.1"/>
</dbReference>
<keyword evidence="2" id="KW-1185">Reference proteome</keyword>
<dbReference type="EMBL" id="CP001337">
    <property type="protein sequence ID" value="ACL25417.1"/>
    <property type="molecule type" value="Genomic_DNA"/>
</dbReference>